<dbReference type="SUPFAM" id="SSF48498">
    <property type="entry name" value="Tetracyclin repressor-like, C-terminal domain"/>
    <property type="match status" value="1"/>
</dbReference>
<sequence>MVPITSKIAFTSSENCGTARSVNLTTSGIFRSPHHSVTVGIGMVTQTEASEQTSGRPRDARIDEAVLSATRELLLEVGWTGLSLTAVAERAGTTRPALARRWPSLAHLVHEAAFPADLTLPRAPSDTAPDVRDLVAGSLAAFAHPVARAAAPGLVAAITADPTLHRALLLRFSDALGGIEQPLLDLVAGAAFFALLLHPDDLDDRWVDRITALLSHEGITEGTRT</sequence>
<dbReference type="SUPFAM" id="SSF46689">
    <property type="entry name" value="Homeodomain-like"/>
    <property type="match status" value="1"/>
</dbReference>
<dbReference type="GO" id="GO:0000976">
    <property type="term" value="F:transcription cis-regulatory region binding"/>
    <property type="evidence" value="ECO:0007669"/>
    <property type="project" value="TreeGrafter"/>
</dbReference>
<dbReference type="Proteomes" id="UP000277094">
    <property type="component" value="Unassembled WGS sequence"/>
</dbReference>
<dbReference type="InterPro" id="IPR036271">
    <property type="entry name" value="Tet_transcr_reg_TetR-rel_C_sf"/>
</dbReference>
<dbReference type="InterPro" id="IPR009057">
    <property type="entry name" value="Homeodomain-like_sf"/>
</dbReference>
<reference evidence="4 5" key="1">
    <citation type="submission" date="2018-11" db="EMBL/GenBank/DDBJ databases">
        <authorList>
            <person name="Li F."/>
        </authorList>
    </citation>
    <scope>NUCLEOTIDE SEQUENCE [LARGE SCALE GENOMIC DNA]</scope>
    <source>
        <strain evidence="4 5">KIS18-7</strain>
    </source>
</reference>
<evidence type="ECO:0000256" key="2">
    <source>
        <dbReference type="PROSITE-ProRule" id="PRU00335"/>
    </source>
</evidence>
<keyword evidence="5" id="KW-1185">Reference proteome</keyword>
<dbReference type="InterPro" id="IPR050109">
    <property type="entry name" value="HTH-type_TetR-like_transc_reg"/>
</dbReference>
<feature type="DNA-binding region" description="H-T-H motif" evidence="2">
    <location>
        <begin position="83"/>
        <end position="102"/>
    </location>
</feature>
<evidence type="ECO:0000259" key="3">
    <source>
        <dbReference type="PROSITE" id="PS50977"/>
    </source>
</evidence>
<dbReference type="OrthoDB" id="4543698at2"/>
<evidence type="ECO:0000256" key="1">
    <source>
        <dbReference type="ARBA" id="ARBA00023125"/>
    </source>
</evidence>
<dbReference type="PANTHER" id="PTHR30055:SF230">
    <property type="entry name" value="TRANSCRIPTIONAL REGULATORY PROTEIN (PROBABLY TETR-FAMILY)-RELATED"/>
    <property type="match status" value="1"/>
</dbReference>
<gene>
    <name evidence="4" type="ORF">EFL95_12045</name>
</gene>
<evidence type="ECO:0000313" key="4">
    <source>
        <dbReference type="EMBL" id="RNL79687.1"/>
    </source>
</evidence>
<accession>A0A3N0DVN8</accession>
<evidence type="ECO:0000313" key="5">
    <source>
        <dbReference type="Proteomes" id="UP000277094"/>
    </source>
</evidence>
<feature type="domain" description="HTH tetR-type" evidence="3">
    <location>
        <begin position="60"/>
        <end position="120"/>
    </location>
</feature>
<dbReference type="GO" id="GO:0003700">
    <property type="term" value="F:DNA-binding transcription factor activity"/>
    <property type="evidence" value="ECO:0007669"/>
    <property type="project" value="TreeGrafter"/>
</dbReference>
<organism evidence="4 5">
    <name type="scientific">Nocardioides marmorisolisilvae</name>
    <dbReference type="NCBI Taxonomy" id="1542737"/>
    <lineage>
        <taxon>Bacteria</taxon>
        <taxon>Bacillati</taxon>
        <taxon>Actinomycetota</taxon>
        <taxon>Actinomycetes</taxon>
        <taxon>Propionibacteriales</taxon>
        <taxon>Nocardioidaceae</taxon>
        <taxon>Nocardioides</taxon>
    </lineage>
</organism>
<dbReference type="InterPro" id="IPR001647">
    <property type="entry name" value="HTH_TetR"/>
</dbReference>
<keyword evidence="1 2" id="KW-0238">DNA-binding</keyword>
<dbReference type="AlphaFoldDB" id="A0A3N0DVN8"/>
<dbReference type="Pfam" id="PF00440">
    <property type="entry name" value="TetR_N"/>
    <property type="match status" value="1"/>
</dbReference>
<dbReference type="Gene3D" id="1.10.357.10">
    <property type="entry name" value="Tetracycline Repressor, domain 2"/>
    <property type="match status" value="1"/>
</dbReference>
<protein>
    <submittedName>
        <fullName evidence="4">TetR/AcrR family transcriptional regulator</fullName>
    </submittedName>
</protein>
<dbReference type="EMBL" id="RJSG01000002">
    <property type="protein sequence ID" value="RNL79687.1"/>
    <property type="molecule type" value="Genomic_DNA"/>
</dbReference>
<proteinExistence type="predicted"/>
<dbReference type="PANTHER" id="PTHR30055">
    <property type="entry name" value="HTH-TYPE TRANSCRIPTIONAL REGULATOR RUTR"/>
    <property type="match status" value="1"/>
</dbReference>
<dbReference type="PROSITE" id="PS50977">
    <property type="entry name" value="HTH_TETR_2"/>
    <property type="match status" value="1"/>
</dbReference>
<comment type="caution">
    <text evidence="4">The sequence shown here is derived from an EMBL/GenBank/DDBJ whole genome shotgun (WGS) entry which is preliminary data.</text>
</comment>
<name>A0A3N0DVN8_9ACTN</name>